<keyword evidence="1" id="KW-0812">Transmembrane</keyword>
<dbReference type="KEGG" id="nps:KRR39_02155"/>
<name>A0A975SZ88_9ACTN</name>
<sequence>MPYRDFVFLHPPGIIVALAPWGLVSKLTHDTLGLELARVLTVLVGAVDAGLVVLAARRFSLVGAAAGGLLYAVWRPAVMAETQPRLEPYLSLGLLIALAVLSRHRGPLSRWALVVAGAGLGFALTVKIWAAVPVLVVLLWCTGRWGARAAAHVLAALALTGTAICLPFLLAARGAMVAMVIGDQLGRPRTPPTVWDRLAGGLALYAHGEMHTGSRGVVLVAAAVVAPLLVWTWLTLRPGRPFTVLLVAQLLVLVASPSFYTFYPAYVAPAIALTAAAAVTAVAVRAPHTRVVVRSLHVTAVVVLALLIGGALGSTARLDSTTETGHTFPAALRSSVAGARCVSSDSVGALVLLDAFGNDLRHGCPELVDPAGLLYGRDKAVPLADGTVRSRSHNARWQRDMMRYLRSGQVEVLVRRYADGFGSSENRRLRGLRLVATEGGNQVFVDHHTVPSAGGRS</sequence>
<feature type="transmembrane region" description="Helical" evidence="1">
    <location>
        <begin position="216"/>
        <end position="234"/>
    </location>
</feature>
<feature type="transmembrane region" description="Helical" evidence="1">
    <location>
        <begin position="36"/>
        <end position="55"/>
    </location>
</feature>
<evidence type="ECO:0000313" key="2">
    <source>
        <dbReference type="EMBL" id="QWZ08684.1"/>
    </source>
</evidence>
<accession>A0A975SZ88</accession>
<feature type="transmembrane region" description="Helical" evidence="1">
    <location>
        <begin position="266"/>
        <end position="284"/>
    </location>
</feature>
<keyword evidence="3" id="KW-1185">Reference proteome</keyword>
<gene>
    <name evidence="2" type="ORF">KRR39_02155</name>
</gene>
<feature type="transmembrane region" description="Helical" evidence="1">
    <location>
        <begin position="153"/>
        <end position="181"/>
    </location>
</feature>
<dbReference type="RefSeq" id="WP_216940351.1">
    <property type="nucleotide sequence ID" value="NZ_CP077062.1"/>
</dbReference>
<keyword evidence="1" id="KW-1133">Transmembrane helix</keyword>
<dbReference type="EMBL" id="CP077062">
    <property type="protein sequence ID" value="QWZ08684.1"/>
    <property type="molecule type" value="Genomic_DNA"/>
</dbReference>
<feature type="transmembrane region" description="Helical" evidence="1">
    <location>
        <begin position="6"/>
        <end position="24"/>
    </location>
</feature>
<reference evidence="2" key="1">
    <citation type="submission" date="2021-06" db="EMBL/GenBank/DDBJ databases">
        <title>Complete genome sequence of Nocardioides sp. G188.</title>
        <authorList>
            <person name="Im W.-T."/>
        </authorList>
    </citation>
    <scope>NUCLEOTIDE SEQUENCE</scope>
    <source>
        <strain evidence="2">G188</strain>
    </source>
</reference>
<dbReference type="Proteomes" id="UP000683575">
    <property type="component" value="Chromosome"/>
</dbReference>
<proteinExistence type="predicted"/>
<protein>
    <submittedName>
        <fullName evidence="2">DUF2029 domain-containing protein</fullName>
    </submittedName>
</protein>
<organism evidence="2 3">
    <name type="scientific">Nocardioides panacis</name>
    <dbReference type="NCBI Taxonomy" id="2849501"/>
    <lineage>
        <taxon>Bacteria</taxon>
        <taxon>Bacillati</taxon>
        <taxon>Actinomycetota</taxon>
        <taxon>Actinomycetes</taxon>
        <taxon>Propionibacteriales</taxon>
        <taxon>Nocardioidaceae</taxon>
        <taxon>Nocardioides</taxon>
    </lineage>
</organism>
<evidence type="ECO:0000313" key="3">
    <source>
        <dbReference type="Proteomes" id="UP000683575"/>
    </source>
</evidence>
<feature type="transmembrane region" description="Helical" evidence="1">
    <location>
        <begin position="291"/>
        <end position="312"/>
    </location>
</feature>
<keyword evidence="1" id="KW-0472">Membrane</keyword>
<feature type="transmembrane region" description="Helical" evidence="1">
    <location>
        <begin position="111"/>
        <end position="141"/>
    </location>
</feature>
<dbReference type="AlphaFoldDB" id="A0A975SZ88"/>
<evidence type="ECO:0000256" key="1">
    <source>
        <dbReference type="SAM" id="Phobius"/>
    </source>
</evidence>